<dbReference type="FunFam" id="3.40.720.10:FF:000017">
    <property type="entry name" value="Predicted protein"/>
    <property type="match status" value="1"/>
</dbReference>
<dbReference type="PANTHER" id="PTHR10974:SF1">
    <property type="entry name" value="FI08016P-RELATED"/>
    <property type="match status" value="1"/>
</dbReference>
<gene>
    <name evidence="2" type="primary">LOC113493266</name>
</gene>
<dbReference type="KEGG" id="tnl:113493266"/>
<dbReference type="CDD" id="cd16021">
    <property type="entry name" value="ALP_like"/>
    <property type="match status" value="1"/>
</dbReference>
<dbReference type="FunCoup" id="A0A7E5VFB1">
    <property type="interactions" value="10"/>
</dbReference>
<dbReference type="Pfam" id="PF02995">
    <property type="entry name" value="DUF229"/>
    <property type="match status" value="1"/>
</dbReference>
<sequence length="668" mass="78539">MMKMQALQYITLKIICSAVIISQMFGMSSWCSAPGAQILFIEEPLNASFDSFENYNSEEGFTINTVGCVFPRITVQDVSMNKCIHAPKIVIPPCEYYYRPLLGNNNTHIWIIQNNLKYFNISKGSMVNCCYRPFYKPLSAKRIYKKFMDRGIEYLDCIMFKDEIEVNNEFVTVRCFYDDDVIYSQYYVFAPKKPFTFNRENPFKKPVNQTMYNIIIMGLGSMSRHNFYRTMPYTLDMLKKYNAIELKGYNTVSQDTFPNLMAVLVGMNTSELVGACFPHGRSTLDNCPFIWERFKDMGYYTALMEDTARYGVFNQGKFLFKGNPTDYYLYPFMRESEKLHKHKWKFKKAKDLVQYLLAHRARRPSTTCMGDKYYFEVLLNYVSSLTTTLKNFKLFGLFWEISMSHDDLNDPIRMDKGYETLLRKLEMAGYLNDTILIFLSDHGMDSNEIQSTKQGRIEQRLPLVFIVVPPSFRKEYRLAYHNLKVNQGRLTTPYDIHQTLIDFIDLNVIREEEILRRSRQFYTQDRGISLFLQIPRNRSCELAGIHNKWCVCYNYVRIAHDNPVLFGAISYLTYQINEVLKPYPECLKLIVDEIILAKELLPAYEGSDEWRDFSIIVRMAPGGGIYETMMRKHNRQWYIVDRVKRLNFPGFRSLCVDVPSIKLFCYCK</sequence>
<dbReference type="AlphaFoldDB" id="A0A7E5VFB1"/>
<dbReference type="Gene3D" id="3.40.720.10">
    <property type="entry name" value="Alkaline Phosphatase, subunit A"/>
    <property type="match status" value="1"/>
</dbReference>
<dbReference type="InterPro" id="IPR004245">
    <property type="entry name" value="DUF229"/>
</dbReference>
<evidence type="ECO:0000313" key="2">
    <source>
        <dbReference type="RefSeq" id="XP_026726960.1"/>
    </source>
</evidence>
<protein>
    <submittedName>
        <fullName evidence="2">Uncharacterized protein LOC113493266</fullName>
    </submittedName>
</protein>
<proteinExistence type="predicted"/>
<accession>A0A7E5VFB1</accession>
<reference evidence="2" key="1">
    <citation type="submission" date="2025-08" db="UniProtKB">
        <authorList>
            <consortium name="RefSeq"/>
        </authorList>
    </citation>
    <scope>IDENTIFICATION</scope>
</reference>
<dbReference type="RefSeq" id="XP_026726960.1">
    <property type="nucleotide sequence ID" value="XM_026871159.1"/>
</dbReference>
<keyword evidence="1" id="KW-1185">Reference proteome</keyword>
<dbReference type="InParanoid" id="A0A7E5VFB1"/>
<dbReference type="GeneID" id="113493266"/>
<organism evidence="1 2">
    <name type="scientific">Trichoplusia ni</name>
    <name type="common">Cabbage looper</name>
    <dbReference type="NCBI Taxonomy" id="7111"/>
    <lineage>
        <taxon>Eukaryota</taxon>
        <taxon>Metazoa</taxon>
        <taxon>Ecdysozoa</taxon>
        <taxon>Arthropoda</taxon>
        <taxon>Hexapoda</taxon>
        <taxon>Insecta</taxon>
        <taxon>Pterygota</taxon>
        <taxon>Neoptera</taxon>
        <taxon>Endopterygota</taxon>
        <taxon>Lepidoptera</taxon>
        <taxon>Glossata</taxon>
        <taxon>Ditrysia</taxon>
        <taxon>Noctuoidea</taxon>
        <taxon>Noctuidae</taxon>
        <taxon>Plusiinae</taxon>
        <taxon>Trichoplusia</taxon>
    </lineage>
</organism>
<dbReference type="SUPFAM" id="SSF53649">
    <property type="entry name" value="Alkaline phosphatase-like"/>
    <property type="match status" value="1"/>
</dbReference>
<dbReference type="InterPro" id="IPR017850">
    <property type="entry name" value="Alkaline_phosphatase_core_sf"/>
</dbReference>
<dbReference type="GO" id="GO:0005615">
    <property type="term" value="C:extracellular space"/>
    <property type="evidence" value="ECO:0007669"/>
    <property type="project" value="TreeGrafter"/>
</dbReference>
<dbReference type="Proteomes" id="UP000322000">
    <property type="component" value="Chromosome 4"/>
</dbReference>
<dbReference type="OrthoDB" id="413313at2759"/>
<dbReference type="PANTHER" id="PTHR10974">
    <property type="entry name" value="FI08016P-RELATED"/>
    <property type="match status" value="1"/>
</dbReference>
<name>A0A7E5VFB1_TRINI</name>
<evidence type="ECO:0000313" key="1">
    <source>
        <dbReference type="Proteomes" id="UP000322000"/>
    </source>
</evidence>